<accession>A0A7J6MDA2</accession>
<proteinExistence type="predicted"/>
<dbReference type="Gene3D" id="3.20.20.70">
    <property type="entry name" value="Aldolase class I"/>
    <property type="match status" value="1"/>
</dbReference>
<dbReference type="SUPFAM" id="SSF51445">
    <property type="entry name" value="(Trans)glycosidases"/>
    <property type="match status" value="1"/>
</dbReference>
<evidence type="ECO:0000256" key="1">
    <source>
        <dbReference type="SAM" id="Phobius"/>
    </source>
</evidence>
<keyword evidence="1" id="KW-0812">Transmembrane</keyword>
<feature type="transmembrane region" description="Helical" evidence="1">
    <location>
        <begin position="24"/>
        <end position="44"/>
    </location>
</feature>
<dbReference type="EMBL" id="JABAHT010000022">
    <property type="protein sequence ID" value="KAF4669549.1"/>
    <property type="molecule type" value="Genomic_DNA"/>
</dbReference>
<keyword evidence="1" id="KW-0472">Membrane</keyword>
<protein>
    <recommendedName>
        <fullName evidence="4">Alpha-galactosidase</fullName>
    </recommendedName>
</protein>
<dbReference type="InterPro" id="IPR013785">
    <property type="entry name" value="Aldolase_TIM"/>
</dbReference>
<reference evidence="2 3" key="1">
    <citation type="submission" date="2020-04" db="EMBL/GenBank/DDBJ databases">
        <title>Perkinsus olseni comparative genomics.</title>
        <authorList>
            <person name="Bogema D.R."/>
        </authorList>
    </citation>
    <scope>NUCLEOTIDE SEQUENCE [LARGE SCALE GENOMIC DNA]</scope>
    <source>
        <strain evidence="2">ATCC PRA-179</strain>
    </source>
</reference>
<comment type="caution">
    <text evidence="2">The sequence shown here is derived from an EMBL/GenBank/DDBJ whole genome shotgun (WGS) entry which is preliminary data.</text>
</comment>
<dbReference type="OrthoDB" id="445117at2759"/>
<sequence>MVDHASCHHRSLLTSGLKTFRNRVLAALLSCVVLWYLYLAMIVLPAREELRRPAAVDVVHAGMGGNLDGTHRDPLQSDPIREGRANMRIHGDRVSLEVLQEGKTFRLRATFDTGGGRDIVDLGPLFYIETARGCKAYPEVCRKRSPSPESVLTLEGRGWDEDKLRLDFECTCSEDGVSFMVRWAGMVTKKDAPADIVTTPVARVAARVTSEVALEMRSLLLLDVPLGEGKSSEEEDQPYRAGVVDGSPVVIPERSLFCGLEHPRAKNVIEEGSRRAAGFILHPISDFGYSAAVGKFDPSRGPSSLFRTFSDYIEMIRASPFHSWLHYNTWYDLRYRPCIDAEVGGRDPYCEYSKKFTEDNVNQRISAIATALEEEGVRLDGVLLDDGWDDWDTLWGVDKKAFPSGDLTKVAKKAQEEHNVKLGVWMSPFGGYQEASRRRVLHGLKMGYEVDMERRTFTLAGKNYSKVFSDQALMFVENDNVVFFKFDGIAGGQFSKGADKYAGEVDSLFKLILDIRRRGKGSIVWINLTIGTWPSPYWLIYGDSIWKDGYDVGLAGWGNRRDMHITERDASVYQNVVQRGLLMPIANLMLHGILQSRANEAGYLLQDSIADIKSFKTEVLTYFFSGVGLQELYIQPEELTKEHWKILADGVRFHGKFQSILRQVQWIGGDPERGQLYGWATSNDSDGVFGMRNPGTFSRKARASLRHMWGISGNSSWRLASLFDTPQLPPQFATVSLDDEITLSADPLSFVAFHATRVADNGSNNQS</sequence>
<evidence type="ECO:0008006" key="4">
    <source>
        <dbReference type="Google" id="ProtNLM"/>
    </source>
</evidence>
<keyword evidence="1" id="KW-1133">Transmembrane helix</keyword>
<dbReference type="AlphaFoldDB" id="A0A7J6MDA2"/>
<gene>
    <name evidence="2" type="ORF">FOZ61_003783</name>
</gene>
<dbReference type="InterPro" id="IPR017853">
    <property type="entry name" value="GH"/>
</dbReference>
<evidence type="ECO:0000313" key="3">
    <source>
        <dbReference type="Proteomes" id="UP000570595"/>
    </source>
</evidence>
<organism evidence="2 3">
    <name type="scientific">Perkinsus olseni</name>
    <name type="common">Perkinsus atlanticus</name>
    <dbReference type="NCBI Taxonomy" id="32597"/>
    <lineage>
        <taxon>Eukaryota</taxon>
        <taxon>Sar</taxon>
        <taxon>Alveolata</taxon>
        <taxon>Perkinsozoa</taxon>
        <taxon>Perkinsea</taxon>
        <taxon>Perkinsida</taxon>
        <taxon>Perkinsidae</taxon>
        <taxon>Perkinsus</taxon>
    </lineage>
</organism>
<evidence type="ECO:0000313" key="2">
    <source>
        <dbReference type="EMBL" id="KAF4669549.1"/>
    </source>
</evidence>
<name>A0A7J6MDA2_PEROL</name>
<dbReference type="Proteomes" id="UP000570595">
    <property type="component" value="Unassembled WGS sequence"/>
</dbReference>